<dbReference type="Gene3D" id="3.40.50.720">
    <property type="entry name" value="NAD(P)-binding Rossmann-like Domain"/>
    <property type="match status" value="1"/>
</dbReference>
<dbReference type="PANTHER" id="PTHR43162">
    <property type="match status" value="1"/>
</dbReference>
<dbReference type="InterPro" id="IPR016040">
    <property type="entry name" value="NAD(P)-bd_dom"/>
</dbReference>
<dbReference type="RefSeq" id="WP_331371721.1">
    <property type="nucleotide sequence ID" value="NZ_CP133148.1"/>
</dbReference>
<evidence type="ECO:0000313" key="3">
    <source>
        <dbReference type="Proteomes" id="UP001432360"/>
    </source>
</evidence>
<sequence>MSEKSTLVLGGAGKTGRRIAARLLANGVPVRLGMRSAMPPFDWANEATWAPALDGVDRVYVSYQPDLAVPGAADTIRGFSVLAVKSGVKRLVLLSGRGEDDAQAAEAELRAAGAEWTVLRASWFFENFSEGFLTDAVQSGLVALPPKDVREPFISAEDIADIAVAALTADGHQGRVYELTGPRLMTFSEAVAEIGAATRRDIRYQPIPVEDFAAQLRADGLPDDYVALVVYLFTSVLDGRNQHLSDDVERVLGRKPRDFADYARDTTAAGVWSMM</sequence>
<keyword evidence="3" id="KW-1185">Reference proteome</keyword>
<organism evidence="2 3">
    <name type="scientific">Sinorhizobium chiapasense</name>
    <dbReference type="NCBI Taxonomy" id="501572"/>
    <lineage>
        <taxon>Bacteria</taxon>
        <taxon>Pseudomonadati</taxon>
        <taxon>Pseudomonadota</taxon>
        <taxon>Alphaproteobacteria</taxon>
        <taxon>Hyphomicrobiales</taxon>
        <taxon>Rhizobiaceae</taxon>
        <taxon>Sinorhizobium/Ensifer group</taxon>
        <taxon>Sinorhizobium</taxon>
    </lineage>
</organism>
<dbReference type="PANTHER" id="PTHR43162:SF1">
    <property type="entry name" value="PRESTALK A DIFFERENTIATION PROTEIN A"/>
    <property type="match status" value="1"/>
</dbReference>
<feature type="domain" description="NAD(P)-binding" evidence="1">
    <location>
        <begin position="10"/>
        <end position="169"/>
    </location>
</feature>
<dbReference type="Gene3D" id="3.90.25.10">
    <property type="entry name" value="UDP-galactose 4-epimerase, domain 1"/>
    <property type="match status" value="1"/>
</dbReference>
<accession>A0ABZ2B8M1</accession>
<proteinExistence type="predicted"/>
<evidence type="ECO:0000259" key="1">
    <source>
        <dbReference type="Pfam" id="PF13460"/>
    </source>
</evidence>
<dbReference type="SUPFAM" id="SSF51735">
    <property type="entry name" value="NAD(P)-binding Rossmann-fold domains"/>
    <property type="match status" value="1"/>
</dbReference>
<dbReference type="InterPro" id="IPR036291">
    <property type="entry name" value="NAD(P)-bd_dom_sf"/>
</dbReference>
<protein>
    <submittedName>
        <fullName evidence="2">NAD(P)H-binding protein</fullName>
    </submittedName>
</protein>
<reference evidence="2" key="1">
    <citation type="submission" date="2023-08" db="EMBL/GenBank/DDBJ databases">
        <title>Complete genome sequence of Sinorhizobium chiapanecum ITTG S70 isolated from Acaciella angustissima nodules in Chiapas-Mexico.</title>
        <authorList>
            <person name="Rincon-Rosales R."/>
            <person name="Rogel M.A."/>
            <person name="Rincon-Medina C.I."/>
            <person name="Guerrero G."/>
            <person name="Manzano-Gomez L.A."/>
            <person name="Lopez-Lopez A."/>
            <person name="Rincon Molina F.A."/>
            <person name="Martinez-Romero E."/>
        </authorList>
    </citation>
    <scope>NUCLEOTIDE SEQUENCE</scope>
    <source>
        <strain evidence="2">ITTG S70</strain>
    </source>
</reference>
<name>A0ABZ2B8M1_9HYPH</name>
<gene>
    <name evidence="2" type="ORF">RB548_13040</name>
</gene>
<dbReference type="Pfam" id="PF13460">
    <property type="entry name" value="NAD_binding_10"/>
    <property type="match status" value="1"/>
</dbReference>
<dbReference type="Proteomes" id="UP001432360">
    <property type="component" value="Chromosome"/>
</dbReference>
<evidence type="ECO:0000313" key="2">
    <source>
        <dbReference type="EMBL" id="WVT02442.1"/>
    </source>
</evidence>
<dbReference type="EMBL" id="CP133148">
    <property type="protein sequence ID" value="WVT02442.1"/>
    <property type="molecule type" value="Genomic_DNA"/>
</dbReference>
<dbReference type="InterPro" id="IPR051604">
    <property type="entry name" value="Ergot_Alk_Oxidoreductase"/>
</dbReference>